<proteinExistence type="inferred from homology"/>
<comment type="caution">
    <text evidence="3">The sequence shown here is derived from an EMBL/GenBank/DDBJ whole genome shotgun (WGS) entry which is preliminary data.</text>
</comment>
<evidence type="ECO:0000313" key="4">
    <source>
        <dbReference type="Proteomes" id="UP001370490"/>
    </source>
</evidence>
<evidence type="ECO:0000256" key="2">
    <source>
        <dbReference type="ARBA" id="ARBA00023002"/>
    </source>
</evidence>
<dbReference type="InterPro" id="IPR011032">
    <property type="entry name" value="GroES-like_sf"/>
</dbReference>
<dbReference type="Gene3D" id="3.40.50.720">
    <property type="entry name" value="NAD(P)-binding Rossmann-like Domain"/>
    <property type="match status" value="1"/>
</dbReference>
<dbReference type="EMBL" id="JBAMMX010000022">
    <property type="protein sequence ID" value="KAK6918488.1"/>
    <property type="molecule type" value="Genomic_DNA"/>
</dbReference>
<organism evidence="3 4">
    <name type="scientific">Dillenia turbinata</name>
    <dbReference type="NCBI Taxonomy" id="194707"/>
    <lineage>
        <taxon>Eukaryota</taxon>
        <taxon>Viridiplantae</taxon>
        <taxon>Streptophyta</taxon>
        <taxon>Embryophyta</taxon>
        <taxon>Tracheophyta</taxon>
        <taxon>Spermatophyta</taxon>
        <taxon>Magnoliopsida</taxon>
        <taxon>eudicotyledons</taxon>
        <taxon>Gunneridae</taxon>
        <taxon>Pentapetalae</taxon>
        <taxon>Dilleniales</taxon>
        <taxon>Dilleniaceae</taxon>
        <taxon>Dillenia</taxon>
    </lineage>
</organism>
<comment type="similarity">
    <text evidence="1">Belongs to the zinc-containing alcohol dehydrogenase family. Quinone oxidoreductase subfamily.</text>
</comment>
<dbReference type="PANTHER" id="PTHR44573">
    <property type="entry name" value="NADPH-DEPENDENT ALKENAL/ONE OXIDOREDUCTASE, CHLOROPLASTIC"/>
    <property type="match status" value="1"/>
</dbReference>
<gene>
    <name evidence="3" type="ORF">RJ641_016910</name>
</gene>
<protein>
    <submittedName>
        <fullName evidence="3">Uncharacterized protein</fullName>
    </submittedName>
</protein>
<sequence length="152" mass="15862">MTAPVLACSLALALPSTKMKKPAIQSIIESSRVVAMQVIAETLFPAVTWLVDAKGQGVSKFNIGDEECGKPKQLGTLVEFIVVEESLVAHKPKNISFEEAASLPLGVQTAIEGFITGGFKEGKSIFVVGGAGGDSRDAFVVAKDSAPTVDIT</sequence>
<dbReference type="PANTHER" id="PTHR44573:SF4">
    <property type="entry name" value="2-METHYLENE-FURAN-3-ONE REDUCTASE-LIKE"/>
    <property type="match status" value="1"/>
</dbReference>
<evidence type="ECO:0000256" key="1">
    <source>
        <dbReference type="ARBA" id="ARBA00010371"/>
    </source>
</evidence>
<evidence type="ECO:0000313" key="3">
    <source>
        <dbReference type="EMBL" id="KAK6918488.1"/>
    </source>
</evidence>
<keyword evidence="2" id="KW-0560">Oxidoreductase</keyword>
<dbReference type="InterPro" id="IPR044626">
    <property type="entry name" value="AOR-like"/>
</dbReference>
<dbReference type="GO" id="GO:0016628">
    <property type="term" value="F:oxidoreductase activity, acting on the CH-CH group of donors, NAD or NADP as acceptor"/>
    <property type="evidence" value="ECO:0007669"/>
    <property type="project" value="InterPro"/>
</dbReference>
<reference evidence="3 4" key="1">
    <citation type="submission" date="2023-12" db="EMBL/GenBank/DDBJ databases">
        <title>A high-quality genome assembly for Dillenia turbinata (Dilleniales).</title>
        <authorList>
            <person name="Chanderbali A."/>
        </authorList>
    </citation>
    <scope>NUCLEOTIDE SEQUENCE [LARGE SCALE GENOMIC DNA]</scope>
    <source>
        <strain evidence="3">LSX21</strain>
        <tissue evidence="3">Leaf</tissue>
    </source>
</reference>
<accession>A0AAN8UKF2</accession>
<keyword evidence="4" id="KW-1185">Reference proteome</keyword>
<dbReference type="SUPFAM" id="SSF50129">
    <property type="entry name" value="GroES-like"/>
    <property type="match status" value="1"/>
</dbReference>
<dbReference type="Proteomes" id="UP001370490">
    <property type="component" value="Unassembled WGS sequence"/>
</dbReference>
<name>A0AAN8UKF2_9MAGN</name>
<dbReference type="AlphaFoldDB" id="A0AAN8UKF2"/>
<dbReference type="Gene3D" id="3.90.180.10">
    <property type="entry name" value="Medium-chain alcohol dehydrogenases, catalytic domain"/>
    <property type="match status" value="1"/>
</dbReference>